<proteinExistence type="predicted"/>
<dbReference type="RefSeq" id="WP_195170173.1">
    <property type="nucleotide sequence ID" value="NZ_CP062983.1"/>
</dbReference>
<dbReference type="KEGG" id="pmet:G4Y79_20840"/>
<dbReference type="Proteomes" id="UP000594468">
    <property type="component" value="Chromosome"/>
</dbReference>
<evidence type="ECO:0000313" key="3">
    <source>
        <dbReference type="EMBL" id="QPC82104.1"/>
    </source>
</evidence>
<dbReference type="EMBL" id="CP062983">
    <property type="protein sequence ID" value="QPC82104.1"/>
    <property type="molecule type" value="Genomic_DNA"/>
</dbReference>
<protein>
    <recommendedName>
        <fullName evidence="2">Phage head morphogenesis domain-containing protein</fullName>
    </recommendedName>
</protein>
<name>A0A7S8E844_9CHLR</name>
<keyword evidence="1" id="KW-0175">Coiled coil</keyword>
<evidence type="ECO:0000256" key="1">
    <source>
        <dbReference type="SAM" id="Coils"/>
    </source>
</evidence>
<reference evidence="3 4" key="1">
    <citation type="submission" date="2020-02" db="EMBL/GenBank/DDBJ databases">
        <authorList>
            <person name="Zheng R.K."/>
            <person name="Sun C.M."/>
        </authorList>
    </citation>
    <scope>NUCLEOTIDE SEQUENCE [LARGE SCALE GENOMIC DNA]</scope>
    <source>
        <strain evidence="4">rifampicinis</strain>
    </source>
</reference>
<sequence>MAIPGDLTHLNQADRVLRARDGWRRELADQERETAQRLLAAYERTVPEMQRRMDSLIAEIQRLEAAGDATTQRVRELNAYQKMMERVDYEMTEFQRILSDEMSTASDSAIEAGSRIAQDMVEIMGGSTTGVFLGGWNEPDPAAIRTLADYLSREAMQDKLSSFSENAVLSLEDLILTHVAQGKNPRELARRLSQWTNTPYYWSENMARTVQVYSYRGATHASYLANEHVVQGWVWSAACDRRTCISCWNMHGQEFSNQEILNDHHKGRCTPLPMVRNVYRSITSGEERFRQLSAAEQRQIMGPGLYDAWRRDDVQFRDFTRTYRDDVYGTMRRAATLNEARGR</sequence>
<organism evidence="3 4">
    <name type="scientific">Phototrophicus methaneseepsis</name>
    <dbReference type="NCBI Taxonomy" id="2710758"/>
    <lineage>
        <taxon>Bacteria</taxon>
        <taxon>Bacillati</taxon>
        <taxon>Chloroflexota</taxon>
        <taxon>Candidatus Thermofontia</taxon>
        <taxon>Phototrophicales</taxon>
        <taxon>Phototrophicaceae</taxon>
        <taxon>Phototrophicus</taxon>
    </lineage>
</organism>
<evidence type="ECO:0000313" key="4">
    <source>
        <dbReference type="Proteomes" id="UP000594468"/>
    </source>
</evidence>
<accession>A0A7S8E844</accession>
<feature type="domain" description="Phage head morphogenesis" evidence="2">
    <location>
        <begin position="172"/>
        <end position="262"/>
    </location>
</feature>
<dbReference type="AlphaFoldDB" id="A0A7S8E844"/>
<evidence type="ECO:0000259" key="2">
    <source>
        <dbReference type="Pfam" id="PF04233"/>
    </source>
</evidence>
<dbReference type="Pfam" id="PF04233">
    <property type="entry name" value="Phage_Mu_F"/>
    <property type="match status" value="1"/>
</dbReference>
<keyword evidence="4" id="KW-1185">Reference proteome</keyword>
<dbReference type="InterPro" id="IPR006528">
    <property type="entry name" value="Phage_head_morphogenesis_dom"/>
</dbReference>
<feature type="coiled-coil region" evidence="1">
    <location>
        <begin position="13"/>
        <end position="73"/>
    </location>
</feature>
<gene>
    <name evidence="3" type="ORF">G4Y79_20840</name>
</gene>